<evidence type="ECO:0000256" key="1">
    <source>
        <dbReference type="SAM" id="MobiDB-lite"/>
    </source>
</evidence>
<reference evidence="3 4" key="1">
    <citation type="submission" date="2019-01" db="EMBL/GenBank/DDBJ databases">
        <title>Intercellular communication is required for trap formation in the nematode-trapping fungus Duddingtonia flagrans.</title>
        <authorList>
            <person name="Youssar L."/>
            <person name="Wernet V."/>
            <person name="Hensel N."/>
            <person name="Hildebrandt H.-G."/>
            <person name="Fischer R."/>
        </authorList>
    </citation>
    <scope>NUCLEOTIDE SEQUENCE [LARGE SCALE GENOMIC DNA]</scope>
    <source>
        <strain evidence="3 4">CBS H-5679</strain>
    </source>
</reference>
<feature type="transmembrane region" description="Helical" evidence="2">
    <location>
        <begin position="12"/>
        <end position="35"/>
    </location>
</feature>
<name>A0A437A3R1_ARTFL</name>
<keyword evidence="2" id="KW-0812">Transmembrane</keyword>
<keyword evidence="2" id="KW-1133">Transmembrane helix</keyword>
<evidence type="ECO:0000313" key="4">
    <source>
        <dbReference type="Proteomes" id="UP000283090"/>
    </source>
</evidence>
<dbReference type="VEuPathDB" id="FungiDB:DFL_004093"/>
<feature type="region of interest" description="Disordered" evidence="1">
    <location>
        <begin position="65"/>
        <end position="88"/>
    </location>
</feature>
<keyword evidence="2" id="KW-0472">Membrane</keyword>
<proteinExistence type="predicted"/>
<dbReference type="Proteomes" id="UP000283090">
    <property type="component" value="Unassembled WGS sequence"/>
</dbReference>
<accession>A0A437A3R1</accession>
<sequence>MDIYPIIDSIRYIIVRLFITFGLICILPIFILFLLEPLVYILRFIEDHLPLSISQKKPARQTSMSISNLSSITSETNPGSTNGSRKREKILGGGLGDKDICAYGIYIDYPIVDGEF</sequence>
<comment type="caution">
    <text evidence="3">The sequence shown here is derived from an EMBL/GenBank/DDBJ whole genome shotgun (WGS) entry which is preliminary data.</text>
</comment>
<dbReference type="AlphaFoldDB" id="A0A437A3R1"/>
<dbReference type="GeneID" id="93586404"/>
<gene>
    <name evidence="3" type="ORF">DFL_004093</name>
</gene>
<dbReference type="EMBL" id="SAEB01000006">
    <property type="protein sequence ID" value="RVD85786.1"/>
    <property type="molecule type" value="Genomic_DNA"/>
</dbReference>
<organism evidence="3 4">
    <name type="scientific">Arthrobotrys flagrans</name>
    <name type="common">Nematode-trapping fungus</name>
    <name type="synonym">Trichothecium flagrans</name>
    <dbReference type="NCBI Taxonomy" id="97331"/>
    <lineage>
        <taxon>Eukaryota</taxon>
        <taxon>Fungi</taxon>
        <taxon>Dikarya</taxon>
        <taxon>Ascomycota</taxon>
        <taxon>Pezizomycotina</taxon>
        <taxon>Orbiliomycetes</taxon>
        <taxon>Orbiliales</taxon>
        <taxon>Orbiliaceae</taxon>
        <taxon>Arthrobotrys</taxon>
    </lineage>
</organism>
<evidence type="ECO:0000313" key="3">
    <source>
        <dbReference type="EMBL" id="RVD85786.1"/>
    </source>
</evidence>
<protein>
    <submittedName>
        <fullName evidence="3">Uncharacterized protein</fullName>
    </submittedName>
</protein>
<dbReference type="RefSeq" id="XP_067491330.1">
    <property type="nucleotide sequence ID" value="XM_067633130.1"/>
</dbReference>
<keyword evidence="4" id="KW-1185">Reference proteome</keyword>
<feature type="compositionally biased region" description="Low complexity" evidence="1">
    <location>
        <begin position="65"/>
        <end position="77"/>
    </location>
</feature>
<evidence type="ECO:0000256" key="2">
    <source>
        <dbReference type="SAM" id="Phobius"/>
    </source>
</evidence>